<protein>
    <recommendedName>
        <fullName evidence="3">Glycosyl hydrolase family 99</fullName>
    </recommendedName>
</protein>
<accession>A0ABQ1KXU3</accession>
<evidence type="ECO:0000313" key="1">
    <source>
        <dbReference type="EMBL" id="GGC13755.1"/>
    </source>
</evidence>
<dbReference type="Proteomes" id="UP000597338">
    <property type="component" value="Unassembled WGS sequence"/>
</dbReference>
<gene>
    <name evidence="1" type="ORF">GCM10011386_01790</name>
</gene>
<sequence>MKRFLYIVIAWQSVFWVYAQGNVDSPPEANRFSVMSLSGTDALGRRIEAARKRPEDAKYVGVFYSVWLGQHRSGQQGIYDIQQLLDTNPSALKNPDGTPESPLHEFHFWGEPLYGYYSMSDPWIAARHIELLTNAAIDYLCIDATNNVVYESSTKNVLDALLNFQQQGFNVPKVVFYTNSYSGITVDKLYDQFYKSGIYETLWFKPGGKPMIIGITEKNGNASDQTKYAQQGKPFTEYIKPAMKDYFDVRESQWPNGDYHAHSIPWMSWQYPQWNHHGAVAVPVAQHSHSVIYASSMDPECSRGYNNRTKEVETDWTAGANFETMWDAVFASKEKIDNVLVTSFNEWMAIKYANDARDVFFVDVYNPEFSRDIEMMKGGYNDNFYLQLVRNVRKFKFSDDGDGDGNPRGNVQATYVDFRGDARPRNFSNATGTGTYTDTSNRNDITEINVTHDNEKLYFRIKTDTDITPYNGTDLNWMNILIRSTGEKDFAGYHYIINRKPGSTHTSIERSVGGYDWVKSGEATYVINGNVMQVAVSLEQLGLTPENCAIEFKVADHVTRYDDIMDYYVTGDSAPLGRLSFSYGR</sequence>
<dbReference type="EMBL" id="BMIK01000001">
    <property type="protein sequence ID" value="GGC13755.1"/>
    <property type="molecule type" value="Genomic_DNA"/>
</dbReference>
<keyword evidence="2" id="KW-1185">Reference proteome</keyword>
<evidence type="ECO:0000313" key="2">
    <source>
        <dbReference type="Proteomes" id="UP000597338"/>
    </source>
</evidence>
<proteinExistence type="predicted"/>
<name>A0ABQ1KXU3_9SPHI</name>
<reference evidence="2" key="1">
    <citation type="journal article" date="2019" name="Int. J. Syst. Evol. Microbiol.">
        <title>The Global Catalogue of Microorganisms (GCM) 10K type strain sequencing project: providing services to taxonomists for standard genome sequencing and annotation.</title>
        <authorList>
            <consortium name="The Broad Institute Genomics Platform"/>
            <consortium name="The Broad Institute Genome Sequencing Center for Infectious Disease"/>
            <person name="Wu L."/>
            <person name="Ma J."/>
        </authorList>
    </citation>
    <scope>NUCLEOTIDE SEQUENCE [LARGE SCALE GENOMIC DNA]</scope>
    <source>
        <strain evidence="2">CGMCC 1.15342</strain>
    </source>
</reference>
<dbReference type="Gene3D" id="3.20.20.80">
    <property type="entry name" value="Glycosidases"/>
    <property type="match status" value="1"/>
</dbReference>
<comment type="caution">
    <text evidence="1">The sequence shown here is derived from an EMBL/GenBank/DDBJ whole genome shotgun (WGS) entry which is preliminary data.</text>
</comment>
<evidence type="ECO:0008006" key="3">
    <source>
        <dbReference type="Google" id="ProtNLM"/>
    </source>
</evidence>
<organism evidence="1 2">
    <name type="scientific">Parapedobacter defluvii</name>
    <dbReference type="NCBI Taxonomy" id="2045106"/>
    <lineage>
        <taxon>Bacteria</taxon>
        <taxon>Pseudomonadati</taxon>
        <taxon>Bacteroidota</taxon>
        <taxon>Sphingobacteriia</taxon>
        <taxon>Sphingobacteriales</taxon>
        <taxon>Sphingobacteriaceae</taxon>
        <taxon>Parapedobacter</taxon>
    </lineage>
</organism>
<dbReference type="RefSeq" id="WP_188746454.1">
    <property type="nucleotide sequence ID" value="NZ_BMIK01000001.1"/>
</dbReference>